<dbReference type="GO" id="GO:0004674">
    <property type="term" value="F:protein serine/threonine kinase activity"/>
    <property type="evidence" value="ECO:0007669"/>
    <property type="project" value="UniProtKB-KW"/>
</dbReference>
<dbReference type="Pfam" id="PF00069">
    <property type="entry name" value="Pkinase"/>
    <property type="match status" value="1"/>
</dbReference>
<feature type="chain" id="PRO_5001966249" description="non-specific serine/threonine protein kinase" evidence="12">
    <location>
        <begin position="30"/>
        <end position="574"/>
    </location>
</feature>
<evidence type="ECO:0000256" key="7">
    <source>
        <dbReference type="ARBA" id="ARBA00022840"/>
    </source>
</evidence>
<evidence type="ECO:0000256" key="10">
    <source>
        <dbReference type="ARBA" id="ARBA00047899"/>
    </source>
</evidence>
<keyword evidence="9" id="KW-0325">Glycoprotein</keyword>
<keyword evidence="7" id="KW-0067">ATP-binding</keyword>
<dbReference type="GO" id="GO:0048544">
    <property type="term" value="P:recognition of pollen"/>
    <property type="evidence" value="ECO:0007669"/>
    <property type="project" value="InterPro"/>
</dbReference>
<dbReference type="Gramene" id="KGN64600">
    <property type="protein sequence ID" value="KGN64600"/>
    <property type="gene ID" value="Csa_1G071140"/>
</dbReference>
<evidence type="ECO:0000259" key="15">
    <source>
        <dbReference type="PROSITE" id="PS50948"/>
    </source>
</evidence>
<dbReference type="PROSITE" id="PS00108">
    <property type="entry name" value="PROTEIN_KINASE_ST"/>
    <property type="match status" value="1"/>
</dbReference>
<dbReference type="PROSITE" id="PS50927">
    <property type="entry name" value="BULB_LECTIN"/>
    <property type="match status" value="1"/>
</dbReference>
<evidence type="ECO:0000256" key="12">
    <source>
        <dbReference type="SAM" id="SignalP"/>
    </source>
</evidence>
<dbReference type="InterPro" id="IPR036426">
    <property type="entry name" value="Bulb-type_lectin_dom_sf"/>
</dbReference>
<evidence type="ECO:0000256" key="6">
    <source>
        <dbReference type="ARBA" id="ARBA00022777"/>
    </source>
</evidence>
<dbReference type="Pfam" id="PF01453">
    <property type="entry name" value="B_lectin"/>
    <property type="match status" value="1"/>
</dbReference>
<dbReference type="Pfam" id="PF08276">
    <property type="entry name" value="PAN_2"/>
    <property type="match status" value="1"/>
</dbReference>
<dbReference type="Gene3D" id="1.10.510.10">
    <property type="entry name" value="Transferase(Phosphotransferase) domain 1"/>
    <property type="match status" value="1"/>
</dbReference>
<feature type="domain" description="Apple" evidence="15">
    <location>
        <begin position="338"/>
        <end position="420"/>
    </location>
</feature>
<dbReference type="PANTHER" id="PTHR32444">
    <property type="entry name" value="BULB-TYPE LECTIN DOMAIN-CONTAINING PROTEIN"/>
    <property type="match status" value="1"/>
</dbReference>
<evidence type="ECO:0000259" key="13">
    <source>
        <dbReference type="PROSITE" id="PS50011"/>
    </source>
</evidence>
<reference evidence="16 17" key="4">
    <citation type="journal article" date="2011" name="BMC Genomics">
        <title>RNA-Seq improves annotation of protein-coding genes in the cucumber genome.</title>
        <authorList>
            <person name="Li Z."/>
            <person name="Zhang Z."/>
            <person name="Yan P."/>
            <person name="Huang S."/>
            <person name="Fei Z."/>
            <person name="Lin K."/>
        </authorList>
    </citation>
    <scope>NUCLEOTIDE SEQUENCE [LARGE SCALE GENOMIC DNA]</scope>
    <source>
        <strain evidence="17">cv. 9930</strain>
    </source>
</reference>
<keyword evidence="8" id="KW-1015">Disulfide bond</keyword>
<reference evidence="16 17" key="3">
    <citation type="journal article" date="2010" name="BMC Genomics">
        <title>Transcriptome sequencing and comparative analysis of cucumber flowers with different sex types.</title>
        <authorList>
            <person name="Guo S."/>
            <person name="Zheng Y."/>
            <person name="Joung J.G."/>
            <person name="Liu S."/>
            <person name="Zhang Z."/>
            <person name="Crasta O.R."/>
            <person name="Sobral B.W."/>
            <person name="Xu Y."/>
            <person name="Huang S."/>
            <person name="Fei Z."/>
        </authorList>
    </citation>
    <scope>NUCLEOTIDE SEQUENCE [LARGE SCALE GENOMIC DNA]</scope>
    <source>
        <strain evidence="17">cv. 9930</strain>
    </source>
</reference>
<keyword evidence="17" id="KW-1185">Reference proteome</keyword>
<protein>
    <recommendedName>
        <fullName evidence="1">non-specific serine/threonine protein kinase</fullName>
        <ecNumber evidence="1">2.7.11.1</ecNumber>
    </recommendedName>
</protein>
<gene>
    <name evidence="16" type="ORF">Csa_1G071140</name>
</gene>
<feature type="domain" description="Protein kinase" evidence="13">
    <location>
        <begin position="381"/>
        <end position="574"/>
    </location>
</feature>
<dbReference type="OMA" id="CAKNEIG"/>
<dbReference type="EMBL" id="CM002922">
    <property type="protein sequence ID" value="KGN64600.1"/>
    <property type="molecule type" value="Genomic_DNA"/>
</dbReference>
<dbReference type="FunFam" id="1.10.510.10:FF:001023">
    <property type="entry name" value="Os07g0541700 protein"/>
    <property type="match status" value="1"/>
</dbReference>
<evidence type="ECO:0000256" key="5">
    <source>
        <dbReference type="ARBA" id="ARBA00022741"/>
    </source>
</evidence>
<dbReference type="GO" id="GO:0005524">
    <property type="term" value="F:ATP binding"/>
    <property type="evidence" value="ECO:0007669"/>
    <property type="project" value="UniProtKB-KW"/>
</dbReference>
<dbReference type="InterPro" id="IPR001480">
    <property type="entry name" value="Bulb-type_lectin_dom"/>
</dbReference>
<dbReference type="InterPro" id="IPR000858">
    <property type="entry name" value="S_locus_glycoprot_dom"/>
</dbReference>
<organism evidence="16 17">
    <name type="scientific">Cucumis sativus</name>
    <name type="common">Cucumber</name>
    <dbReference type="NCBI Taxonomy" id="3659"/>
    <lineage>
        <taxon>Eukaryota</taxon>
        <taxon>Viridiplantae</taxon>
        <taxon>Streptophyta</taxon>
        <taxon>Embryophyta</taxon>
        <taxon>Tracheophyta</taxon>
        <taxon>Spermatophyta</taxon>
        <taxon>Magnoliopsida</taxon>
        <taxon>eudicotyledons</taxon>
        <taxon>Gunneridae</taxon>
        <taxon>Pentapetalae</taxon>
        <taxon>rosids</taxon>
        <taxon>fabids</taxon>
        <taxon>Cucurbitales</taxon>
        <taxon>Cucurbitaceae</taxon>
        <taxon>Benincaseae</taxon>
        <taxon>Cucumis</taxon>
    </lineage>
</organism>
<dbReference type="SMART" id="SM00473">
    <property type="entry name" value="PAN_AP"/>
    <property type="match status" value="1"/>
</dbReference>
<dbReference type="PROSITE" id="PS50011">
    <property type="entry name" value="PROTEIN_KINASE_DOM"/>
    <property type="match status" value="1"/>
</dbReference>
<feature type="signal peptide" evidence="12">
    <location>
        <begin position="1"/>
        <end position="29"/>
    </location>
</feature>
<dbReference type="SUPFAM" id="SSF51110">
    <property type="entry name" value="alpha-D-mannose-specific plant lectins"/>
    <property type="match status" value="1"/>
</dbReference>
<dbReference type="Proteomes" id="UP000029981">
    <property type="component" value="Chromosome 1"/>
</dbReference>
<dbReference type="InterPro" id="IPR003609">
    <property type="entry name" value="Pan_app"/>
</dbReference>
<dbReference type="Pfam" id="PF00954">
    <property type="entry name" value="S_locus_glycop"/>
    <property type="match status" value="1"/>
</dbReference>
<keyword evidence="3" id="KW-0808">Transferase</keyword>
<evidence type="ECO:0000256" key="1">
    <source>
        <dbReference type="ARBA" id="ARBA00012513"/>
    </source>
</evidence>
<keyword evidence="2" id="KW-0723">Serine/threonine-protein kinase</keyword>
<dbReference type="CDD" id="cd00028">
    <property type="entry name" value="B_lectin"/>
    <property type="match status" value="1"/>
</dbReference>
<evidence type="ECO:0000256" key="3">
    <source>
        <dbReference type="ARBA" id="ARBA00022679"/>
    </source>
</evidence>
<dbReference type="Gene3D" id="2.90.10.10">
    <property type="entry name" value="Bulb-type lectin domain"/>
    <property type="match status" value="1"/>
</dbReference>
<name>A0A0A0LRR4_CUCSA</name>
<keyword evidence="4 12" id="KW-0732">Signal</keyword>
<comment type="catalytic activity">
    <reaction evidence="10">
        <text>L-threonyl-[protein] + ATP = O-phospho-L-threonyl-[protein] + ADP + H(+)</text>
        <dbReference type="Rhea" id="RHEA:46608"/>
        <dbReference type="Rhea" id="RHEA-COMP:11060"/>
        <dbReference type="Rhea" id="RHEA-COMP:11605"/>
        <dbReference type="ChEBI" id="CHEBI:15378"/>
        <dbReference type="ChEBI" id="CHEBI:30013"/>
        <dbReference type="ChEBI" id="CHEBI:30616"/>
        <dbReference type="ChEBI" id="CHEBI:61977"/>
        <dbReference type="ChEBI" id="CHEBI:456216"/>
        <dbReference type="EC" id="2.7.11.1"/>
    </reaction>
</comment>
<dbReference type="InterPro" id="IPR008271">
    <property type="entry name" value="Ser/Thr_kinase_AS"/>
</dbReference>
<evidence type="ECO:0000256" key="8">
    <source>
        <dbReference type="ARBA" id="ARBA00023157"/>
    </source>
</evidence>
<sequence length="574" mass="64390">MGKLISRCNLCAFLFLCAIIALFSKNSSATDSIKAGEFINASTQILVSAKQKFVLGMFNPKDSKFHYLGIWYNNIPQTIVWVANRDKPLVNSSAGLTFNGGNLILQSERDEILWSTTSSEPAENQIAQLQDNGNLVIRSWSENYVWQSFDYPTDTLLPGMKLGWDSKTGLNRTLKSWRNQNDPSSGEFSFGIQLDGLPQLVLHKGQVIKYRTGPWFNGRFSGSDPLGDTAVYSTKFAYSAGEVAYSYEAISSLDIIFQLNSTGILLILHWDDGKKYWHLKYTLANDPCDQYGLCGNFGYCDSLTVNCNCLDGFQPKSRDDWEKFRWSDWCVRKDNRTCKNGERFKRISNVKLPDSSGYLVNVTTSIDDCETVCLNNCSCLAYGTMELSTGGYGCVTWFQKLIDITTVPAWNGQNLYLRVAADSVDSWKLIVGVTVSVASLIGFLVIVIGEGGFGPVYKVFFPTISLLLTNNNNKCYTLQGKLSNGKKIAVKKLAEDDKKRSLLKWKKRLDIIIGIARGLLYLHRDSRLVIIHRDLKVSNILLDNKMNPKISDFGMARMFAEDQTITKTKRVVGT</sequence>
<comment type="catalytic activity">
    <reaction evidence="11">
        <text>L-seryl-[protein] + ATP = O-phospho-L-seryl-[protein] + ADP + H(+)</text>
        <dbReference type="Rhea" id="RHEA:17989"/>
        <dbReference type="Rhea" id="RHEA-COMP:9863"/>
        <dbReference type="Rhea" id="RHEA-COMP:11604"/>
        <dbReference type="ChEBI" id="CHEBI:15378"/>
        <dbReference type="ChEBI" id="CHEBI:29999"/>
        <dbReference type="ChEBI" id="CHEBI:30616"/>
        <dbReference type="ChEBI" id="CHEBI:83421"/>
        <dbReference type="ChEBI" id="CHEBI:456216"/>
        <dbReference type="EC" id="2.7.11.1"/>
    </reaction>
</comment>
<dbReference type="InterPro" id="IPR000719">
    <property type="entry name" value="Prot_kinase_dom"/>
</dbReference>
<keyword evidence="6" id="KW-0418">Kinase</keyword>
<dbReference type="SUPFAM" id="SSF56112">
    <property type="entry name" value="Protein kinase-like (PK-like)"/>
    <property type="match status" value="1"/>
</dbReference>
<evidence type="ECO:0000256" key="2">
    <source>
        <dbReference type="ARBA" id="ARBA00022527"/>
    </source>
</evidence>
<evidence type="ECO:0000313" key="17">
    <source>
        <dbReference type="Proteomes" id="UP000029981"/>
    </source>
</evidence>
<dbReference type="PANTHER" id="PTHR32444:SF118">
    <property type="entry name" value="OS09G0551150 PROTEIN"/>
    <property type="match status" value="1"/>
</dbReference>
<evidence type="ECO:0000313" key="16">
    <source>
        <dbReference type="EMBL" id="KGN64600.1"/>
    </source>
</evidence>
<evidence type="ECO:0000256" key="4">
    <source>
        <dbReference type="ARBA" id="ARBA00022729"/>
    </source>
</evidence>
<dbReference type="InterPro" id="IPR011009">
    <property type="entry name" value="Kinase-like_dom_sf"/>
</dbReference>
<dbReference type="PROSITE" id="PS50948">
    <property type="entry name" value="PAN"/>
    <property type="match status" value="1"/>
</dbReference>
<dbReference type="EC" id="2.7.11.1" evidence="1"/>
<dbReference type="AlphaFoldDB" id="A0A0A0LRR4"/>
<reference evidence="16 17" key="2">
    <citation type="journal article" date="2009" name="PLoS ONE">
        <title>An integrated genetic and cytogenetic map of the cucumber genome.</title>
        <authorList>
            <person name="Ren Y."/>
            <person name="Zhang Z."/>
            <person name="Liu J."/>
            <person name="Staub J.E."/>
            <person name="Han Y."/>
            <person name="Cheng Z."/>
            <person name="Li X."/>
            <person name="Lu J."/>
            <person name="Miao H."/>
            <person name="Kang H."/>
            <person name="Xie B."/>
            <person name="Gu X."/>
            <person name="Wang X."/>
            <person name="Du Y."/>
            <person name="Jin W."/>
            <person name="Huang S."/>
        </authorList>
    </citation>
    <scope>NUCLEOTIDE SEQUENCE [LARGE SCALE GENOMIC DNA]</scope>
    <source>
        <strain evidence="17">cv. 9930</strain>
    </source>
</reference>
<evidence type="ECO:0000256" key="9">
    <source>
        <dbReference type="ARBA" id="ARBA00023180"/>
    </source>
</evidence>
<evidence type="ECO:0000259" key="14">
    <source>
        <dbReference type="PROSITE" id="PS50927"/>
    </source>
</evidence>
<feature type="domain" description="Bulb-type lectin" evidence="14">
    <location>
        <begin position="30"/>
        <end position="150"/>
    </location>
</feature>
<accession>A0A0A0LRR4</accession>
<dbReference type="SMART" id="SM00108">
    <property type="entry name" value="B_lectin"/>
    <property type="match status" value="1"/>
</dbReference>
<dbReference type="CDD" id="cd01098">
    <property type="entry name" value="PAN_AP_plant"/>
    <property type="match status" value="1"/>
</dbReference>
<reference evidence="16 17" key="1">
    <citation type="journal article" date="2009" name="Nat. Genet.">
        <title>The genome of the cucumber, Cucumis sativus L.</title>
        <authorList>
            <person name="Huang S."/>
            <person name="Li R."/>
            <person name="Zhang Z."/>
            <person name="Li L."/>
            <person name="Gu X."/>
            <person name="Fan W."/>
            <person name="Lucas W.J."/>
            <person name="Wang X."/>
            <person name="Xie B."/>
            <person name="Ni P."/>
            <person name="Ren Y."/>
            <person name="Zhu H."/>
            <person name="Li J."/>
            <person name="Lin K."/>
            <person name="Jin W."/>
            <person name="Fei Z."/>
            <person name="Li G."/>
            <person name="Staub J."/>
            <person name="Kilian A."/>
            <person name="van der Vossen E.A."/>
            <person name="Wu Y."/>
            <person name="Guo J."/>
            <person name="He J."/>
            <person name="Jia Z."/>
            <person name="Ren Y."/>
            <person name="Tian G."/>
            <person name="Lu Y."/>
            <person name="Ruan J."/>
            <person name="Qian W."/>
            <person name="Wang M."/>
            <person name="Huang Q."/>
            <person name="Li B."/>
            <person name="Xuan Z."/>
            <person name="Cao J."/>
            <person name="Asan"/>
            <person name="Wu Z."/>
            <person name="Zhang J."/>
            <person name="Cai Q."/>
            <person name="Bai Y."/>
            <person name="Zhao B."/>
            <person name="Han Y."/>
            <person name="Li Y."/>
            <person name="Li X."/>
            <person name="Wang S."/>
            <person name="Shi Q."/>
            <person name="Liu S."/>
            <person name="Cho W.K."/>
            <person name="Kim J.Y."/>
            <person name="Xu Y."/>
            <person name="Heller-Uszynska K."/>
            <person name="Miao H."/>
            <person name="Cheng Z."/>
            <person name="Zhang S."/>
            <person name="Wu J."/>
            <person name="Yang Y."/>
            <person name="Kang H."/>
            <person name="Li M."/>
            <person name="Liang H."/>
            <person name="Ren X."/>
            <person name="Shi Z."/>
            <person name="Wen M."/>
            <person name="Jian M."/>
            <person name="Yang H."/>
            <person name="Zhang G."/>
            <person name="Yang Z."/>
            <person name="Chen R."/>
            <person name="Liu S."/>
            <person name="Li J."/>
            <person name="Ma L."/>
            <person name="Liu H."/>
            <person name="Zhou Y."/>
            <person name="Zhao J."/>
            <person name="Fang X."/>
            <person name="Li G."/>
            <person name="Fang L."/>
            <person name="Li Y."/>
            <person name="Liu D."/>
            <person name="Zheng H."/>
            <person name="Zhang Y."/>
            <person name="Qin N."/>
            <person name="Li Z."/>
            <person name="Yang G."/>
            <person name="Yang S."/>
            <person name="Bolund L."/>
            <person name="Kristiansen K."/>
            <person name="Zheng H."/>
            <person name="Li S."/>
            <person name="Zhang X."/>
            <person name="Yang H."/>
            <person name="Wang J."/>
            <person name="Sun R."/>
            <person name="Zhang B."/>
            <person name="Jiang S."/>
            <person name="Wang J."/>
            <person name="Du Y."/>
            <person name="Li S."/>
        </authorList>
    </citation>
    <scope>NUCLEOTIDE SEQUENCE [LARGE SCALE GENOMIC DNA]</scope>
    <source>
        <strain evidence="17">cv. 9930</strain>
    </source>
</reference>
<evidence type="ECO:0000256" key="11">
    <source>
        <dbReference type="ARBA" id="ARBA00048679"/>
    </source>
</evidence>
<proteinExistence type="predicted"/>
<keyword evidence="5" id="KW-0547">Nucleotide-binding</keyword>